<proteinExistence type="predicted"/>
<name>A0A0A0BKV5_9CELL</name>
<protein>
    <submittedName>
        <fullName evidence="1">Transposase</fullName>
    </submittedName>
</protein>
<evidence type="ECO:0000313" key="2">
    <source>
        <dbReference type="Proteomes" id="UP000054314"/>
    </source>
</evidence>
<feature type="non-terminal residue" evidence="1">
    <location>
        <position position="95"/>
    </location>
</feature>
<organism evidence="1 2">
    <name type="scientific">Cellulomonas bogoriensis 69B4 = DSM 16987</name>
    <dbReference type="NCBI Taxonomy" id="1386082"/>
    <lineage>
        <taxon>Bacteria</taxon>
        <taxon>Bacillati</taxon>
        <taxon>Actinomycetota</taxon>
        <taxon>Actinomycetes</taxon>
        <taxon>Micrococcales</taxon>
        <taxon>Cellulomonadaceae</taxon>
        <taxon>Cellulomonas</taxon>
    </lineage>
</organism>
<evidence type="ECO:0000313" key="1">
    <source>
        <dbReference type="EMBL" id="KGM08277.1"/>
    </source>
</evidence>
<keyword evidence="2" id="KW-1185">Reference proteome</keyword>
<gene>
    <name evidence="1" type="ORF">N869_09945</name>
</gene>
<accession>A0A0A0BKV5</accession>
<feature type="non-terminal residue" evidence="1">
    <location>
        <position position="1"/>
    </location>
</feature>
<dbReference type="EMBL" id="AXCZ01000509">
    <property type="protein sequence ID" value="KGM08277.1"/>
    <property type="molecule type" value="Genomic_DNA"/>
</dbReference>
<comment type="caution">
    <text evidence="1">The sequence shown here is derived from an EMBL/GenBank/DDBJ whole genome shotgun (WGS) entry which is preliminary data.</text>
</comment>
<dbReference type="AlphaFoldDB" id="A0A0A0BKV5"/>
<sequence>LGLAPSTVGRVLTRHRVPLLRECDPLTGHVIRARRQSAERYEHPHPGSLVHIDVKKLGRIPDGGGWRAHGREASRTYQRKKALIGYDYGLIAIEG</sequence>
<reference evidence="1 2" key="1">
    <citation type="submission" date="2013-08" db="EMBL/GenBank/DDBJ databases">
        <title>Genome sequencing of Cellulomonas bogoriensis 69B4.</title>
        <authorList>
            <person name="Chen F."/>
            <person name="Li Y."/>
            <person name="Wang G."/>
        </authorList>
    </citation>
    <scope>NUCLEOTIDE SEQUENCE [LARGE SCALE GENOMIC DNA]</scope>
    <source>
        <strain evidence="1 2">69B4</strain>
    </source>
</reference>
<dbReference type="Proteomes" id="UP000054314">
    <property type="component" value="Unassembled WGS sequence"/>
</dbReference>